<evidence type="ECO:0000256" key="5">
    <source>
        <dbReference type="ARBA" id="ARBA00022970"/>
    </source>
</evidence>
<dbReference type="RefSeq" id="WP_331216993.1">
    <property type="nucleotide sequence ID" value="NZ_JAZGQK010000024.1"/>
</dbReference>
<proteinExistence type="inferred from homology"/>
<keyword evidence="2" id="KW-0813">Transport</keyword>
<keyword evidence="4 9" id="KW-0812">Transmembrane</keyword>
<evidence type="ECO:0000313" key="10">
    <source>
        <dbReference type="EMBL" id="MEE6261906.1"/>
    </source>
</evidence>
<keyword evidence="5" id="KW-0029">Amino-acid transport</keyword>
<organism evidence="10 11">
    <name type="scientific">Plantactinospora sonchi</name>
    <dbReference type="NCBI Taxonomy" id="1544735"/>
    <lineage>
        <taxon>Bacteria</taxon>
        <taxon>Bacillati</taxon>
        <taxon>Actinomycetota</taxon>
        <taxon>Actinomycetes</taxon>
        <taxon>Micromonosporales</taxon>
        <taxon>Micromonosporaceae</taxon>
        <taxon>Plantactinospora</taxon>
    </lineage>
</organism>
<keyword evidence="3" id="KW-1003">Cell membrane</keyword>
<comment type="similarity">
    <text evidence="8">Belongs to the binding-protein-dependent transport system permease family. LivHM subfamily.</text>
</comment>
<dbReference type="InterPro" id="IPR001851">
    <property type="entry name" value="ABC_transp_permease"/>
</dbReference>
<dbReference type="Proteomes" id="UP001332243">
    <property type="component" value="Unassembled WGS sequence"/>
</dbReference>
<evidence type="ECO:0000256" key="3">
    <source>
        <dbReference type="ARBA" id="ARBA00022475"/>
    </source>
</evidence>
<keyword evidence="6 9" id="KW-1133">Transmembrane helix</keyword>
<evidence type="ECO:0000256" key="8">
    <source>
        <dbReference type="ARBA" id="ARBA00037998"/>
    </source>
</evidence>
<dbReference type="PANTHER" id="PTHR11795:SF447">
    <property type="entry name" value="ABC TRANSPORTER PERMEASE PROTEIN"/>
    <property type="match status" value="1"/>
</dbReference>
<dbReference type="PANTHER" id="PTHR11795">
    <property type="entry name" value="BRANCHED-CHAIN AMINO ACID TRANSPORT SYSTEM PERMEASE PROTEIN LIVH"/>
    <property type="match status" value="1"/>
</dbReference>
<evidence type="ECO:0000256" key="7">
    <source>
        <dbReference type="ARBA" id="ARBA00023136"/>
    </source>
</evidence>
<dbReference type="Pfam" id="PF02653">
    <property type="entry name" value="BPD_transp_2"/>
    <property type="match status" value="1"/>
</dbReference>
<evidence type="ECO:0000256" key="2">
    <source>
        <dbReference type="ARBA" id="ARBA00022448"/>
    </source>
</evidence>
<comment type="subcellular location">
    <subcellularLocation>
        <location evidence="1">Cell membrane</location>
        <topology evidence="1">Multi-pass membrane protein</topology>
    </subcellularLocation>
</comment>
<feature type="transmembrane region" description="Helical" evidence="9">
    <location>
        <begin position="142"/>
        <end position="159"/>
    </location>
</feature>
<feature type="transmembrane region" description="Helical" evidence="9">
    <location>
        <begin position="225"/>
        <end position="250"/>
    </location>
</feature>
<dbReference type="InterPro" id="IPR052157">
    <property type="entry name" value="BCAA_transport_permease"/>
</dbReference>
<accession>A0ABU7S015</accession>
<evidence type="ECO:0000256" key="1">
    <source>
        <dbReference type="ARBA" id="ARBA00004651"/>
    </source>
</evidence>
<reference evidence="10 11" key="1">
    <citation type="submission" date="2024-01" db="EMBL/GenBank/DDBJ databases">
        <title>Genome insights into Plantactinospora sonchi sp. nov.</title>
        <authorList>
            <person name="Wang L."/>
        </authorList>
    </citation>
    <scope>NUCLEOTIDE SEQUENCE [LARGE SCALE GENOMIC DNA]</scope>
    <source>
        <strain evidence="10 11">NEAU-QY2</strain>
    </source>
</reference>
<feature type="transmembrane region" description="Helical" evidence="9">
    <location>
        <begin position="6"/>
        <end position="26"/>
    </location>
</feature>
<feature type="transmembrane region" description="Helical" evidence="9">
    <location>
        <begin position="58"/>
        <end position="79"/>
    </location>
</feature>
<name>A0ABU7S015_9ACTN</name>
<comment type="caution">
    <text evidence="10">The sequence shown here is derived from an EMBL/GenBank/DDBJ whole genome shotgun (WGS) entry which is preliminary data.</text>
</comment>
<evidence type="ECO:0000313" key="11">
    <source>
        <dbReference type="Proteomes" id="UP001332243"/>
    </source>
</evidence>
<feature type="transmembrane region" description="Helical" evidence="9">
    <location>
        <begin position="91"/>
        <end position="109"/>
    </location>
</feature>
<evidence type="ECO:0000256" key="6">
    <source>
        <dbReference type="ARBA" id="ARBA00022989"/>
    </source>
</evidence>
<evidence type="ECO:0000256" key="4">
    <source>
        <dbReference type="ARBA" id="ARBA00022692"/>
    </source>
</evidence>
<sequence>MATLNQLVIGASIGAVLLLIALGLTFTFGQMGVINMAHGEFIMAGAYTAYLLQPLVGSQSVLVALPVAFGVAGLLGLILERLAIRHFYGRPLDTLLLTWGISLILQQVARDIFGAPNVQVRAPGWLTGGLDLGGVRLPYNRIFIMLLAVGCVLAIWVYLTRLKHGRRMRAVMQNRQLAAASGVATERVDQLTFFIGSGLAGVAGVALTLIGPVGPTLGTNYIVDAFLVVVAGGLGQLRGAVIAAFALGILNSFVEFWVDNGASFAKVVVFAVIIGFLQLRPQGMFVVRTRALS</sequence>
<keyword evidence="7 9" id="KW-0472">Membrane</keyword>
<evidence type="ECO:0000256" key="9">
    <source>
        <dbReference type="SAM" id="Phobius"/>
    </source>
</evidence>
<dbReference type="EMBL" id="JAZGQK010000024">
    <property type="protein sequence ID" value="MEE6261906.1"/>
    <property type="molecule type" value="Genomic_DNA"/>
</dbReference>
<gene>
    <name evidence="10" type="primary">urtB</name>
    <name evidence="10" type="ORF">V1633_25810</name>
</gene>
<dbReference type="NCBIfam" id="TIGR03409">
    <property type="entry name" value="urea_trans_UrtB"/>
    <property type="match status" value="1"/>
</dbReference>
<dbReference type="CDD" id="cd06582">
    <property type="entry name" value="TM_PBP1_LivH_like"/>
    <property type="match status" value="1"/>
</dbReference>
<feature type="transmembrane region" description="Helical" evidence="9">
    <location>
        <begin position="191"/>
        <end position="213"/>
    </location>
</feature>
<keyword evidence="11" id="KW-1185">Reference proteome</keyword>
<feature type="transmembrane region" description="Helical" evidence="9">
    <location>
        <begin position="262"/>
        <end position="279"/>
    </location>
</feature>
<protein>
    <submittedName>
        <fullName evidence="10">Urea ABC transporter permease subunit UrtB</fullName>
    </submittedName>
</protein>
<dbReference type="InterPro" id="IPR017779">
    <property type="entry name" value="ABC_UrtB_bac"/>
</dbReference>